<dbReference type="Pfam" id="PF00240">
    <property type="entry name" value="ubiquitin"/>
    <property type="match status" value="1"/>
</dbReference>
<dbReference type="InterPro" id="IPR029071">
    <property type="entry name" value="Ubiquitin-like_domsf"/>
</dbReference>
<dbReference type="STRING" id="8154.ENSACLP00000015683"/>
<evidence type="ECO:0000259" key="2">
    <source>
        <dbReference type="PROSITE" id="PS50053"/>
    </source>
</evidence>
<dbReference type="Bgee" id="ENSACLG00000010692">
    <property type="expression patterns" value="Expressed in anal fin and 5 other cell types or tissues"/>
</dbReference>
<reference evidence="3" key="2">
    <citation type="submission" date="2025-08" db="UniProtKB">
        <authorList>
            <consortium name="Ensembl"/>
        </authorList>
    </citation>
    <scope>IDENTIFICATION</scope>
</reference>
<reference evidence="3" key="3">
    <citation type="submission" date="2025-09" db="UniProtKB">
        <authorList>
            <consortium name="Ensembl"/>
        </authorList>
    </citation>
    <scope>IDENTIFICATION</scope>
</reference>
<protein>
    <recommendedName>
        <fullName evidence="2">Ubiquitin-like domain-containing protein</fullName>
    </recommendedName>
</protein>
<dbReference type="PROSITE" id="PS50053">
    <property type="entry name" value="UBIQUITIN_2"/>
    <property type="match status" value="1"/>
</dbReference>
<accession>A0A3P8PFE0</accession>
<feature type="domain" description="Ubiquitin-like" evidence="2">
    <location>
        <begin position="32"/>
        <end position="88"/>
    </location>
</feature>
<sequence length="115" mass="13271">MERNHQVIVRGLWGDKVVVNLCRTEEQFKNMTVRQLKEKIWEKFPWLVEGDSRLIFRYKFLDEDDALLSDYGIQHKSVIQVITKLPGGGGPIDENSGMGDKTGKNRSMESLKLSF</sequence>
<evidence type="ECO:0000313" key="4">
    <source>
        <dbReference type="Proteomes" id="UP000265100"/>
    </source>
</evidence>
<dbReference type="AlphaFoldDB" id="A0A3P8PFE0"/>
<dbReference type="Ensembl" id="ENSACLT00000016049.2">
    <property type="protein sequence ID" value="ENSACLP00000015683.1"/>
    <property type="gene ID" value="ENSACLG00000010692.2"/>
</dbReference>
<dbReference type="CDD" id="cd17039">
    <property type="entry name" value="Ubl_ubiquitin_like"/>
    <property type="match status" value="1"/>
</dbReference>
<organism evidence="3 4">
    <name type="scientific">Astatotilapia calliptera</name>
    <name type="common">Eastern happy</name>
    <name type="synonym">Chromis callipterus</name>
    <dbReference type="NCBI Taxonomy" id="8154"/>
    <lineage>
        <taxon>Eukaryota</taxon>
        <taxon>Metazoa</taxon>
        <taxon>Chordata</taxon>
        <taxon>Craniata</taxon>
        <taxon>Vertebrata</taxon>
        <taxon>Euteleostomi</taxon>
        <taxon>Actinopterygii</taxon>
        <taxon>Neopterygii</taxon>
        <taxon>Teleostei</taxon>
        <taxon>Neoteleostei</taxon>
        <taxon>Acanthomorphata</taxon>
        <taxon>Ovalentaria</taxon>
        <taxon>Cichlomorphae</taxon>
        <taxon>Cichliformes</taxon>
        <taxon>Cichlidae</taxon>
        <taxon>African cichlids</taxon>
        <taxon>Pseudocrenilabrinae</taxon>
        <taxon>Haplochromini</taxon>
        <taxon>Astatotilapia</taxon>
    </lineage>
</organism>
<dbReference type="Gene3D" id="3.10.20.90">
    <property type="entry name" value="Phosphatidylinositol 3-kinase Catalytic Subunit, Chain A, domain 1"/>
    <property type="match status" value="1"/>
</dbReference>
<keyword evidence="4" id="KW-1185">Reference proteome</keyword>
<evidence type="ECO:0000313" key="3">
    <source>
        <dbReference type="Ensembl" id="ENSACLP00000015683.1"/>
    </source>
</evidence>
<reference evidence="3" key="1">
    <citation type="submission" date="2018-05" db="EMBL/GenBank/DDBJ databases">
        <authorList>
            <person name="Datahose"/>
        </authorList>
    </citation>
    <scope>NUCLEOTIDE SEQUENCE</scope>
</reference>
<proteinExistence type="predicted"/>
<dbReference type="GeneTree" id="ENSGT01130000278741"/>
<dbReference type="Proteomes" id="UP000265100">
    <property type="component" value="Chromosome 3"/>
</dbReference>
<name>A0A3P8PFE0_ASTCA</name>
<evidence type="ECO:0000256" key="1">
    <source>
        <dbReference type="SAM" id="MobiDB-lite"/>
    </source>
</evidence>
<dbReference type="OMA" id="HICPDSI"/>
<dbReference type="InterPro" id="IPR000626">
    <property type="entry name" value="Ubiquitin-like_dom"/>
</dbReference>
<dbReference type="SUPFAM" id="SSF54236">
    <property type="entry name" value="Ubiquitin-like"/>
    <property type="match status" value="1"/>
</dbReference>
<feature type="region of interest" description="Disordered" evidence="1">
    <location>
        <begin position="87"/>
        <end position="115"/>
    </location>
</feature>